<accession>N4U9L7</accession>
<gene>
    <name evidence="4" type="ORF">FOC1_g10003698</name>
</gene>
<dbReference type="HOGENOM" id="CLU_010389_2_0_1"/>
<dbReference type="EMBL" id="KB730278">
    <property type="protein sequence ID" value="ENH68072.1"/>
    <property type="molecule type" value="Genomic_DNA"/>
</dbReference>
<feature type="compositionally biased region" description="Polar residues" evidence="1">
    <location>
        <begin position="20"/>
        <end position="39"/>
    </location>
</feature>
<evidence type="ECO:0000256" key="1">
    <source>
        <dbReference type="SAM" id="MobiDB-lite"/>
    </source>
</evidence>
<dbReference type="InterPro" id="IPR027417">
    <property type="entry name" value="P-loop_NTPase"/>
</dbReference>
<organism evidence="4 5">
    <name type="scientific">Fusarium oxysporum f. sp. cubense (strain race 1)</name>
    <name type="common">Panama disease fungus</name>
    <dbReference type="NCBI Taxonomy" id="1229664"/>
    <lineage>
        <taxon>Eukaryota</taxon>
        <taxon>Fungi</taxon>
        <taxon>Dikarya</taxon>
        <taxon>Ascomycota</taxon>
        <taxon>Pezizomycotina</taxon>
        <taxon>Sordariomycetes</taxon>
        <taxon>Hypocreomycetidae</taxon>
        <taxon>Hypocreales</taxon>
        <taxon>Nectriaceae</taxon>
        <taxon>Fusarium</taxon>
        <taxon>Fusarium oxysporum species complex</taxon>
    </lineage>
</organism>
<protein>
    <recommendedName>
        <fullName evidence="6">G domain-containing protein</fullName>
    </recommendedName>
</protein>
<feature type="compositionally biased region" description="Low complexity" evidence="1">
    <location>
        <begin position="44"/>
        <end position="65"/>
    </location>
</feature>
<evidence type="ECO:0000259" key="3">
    <source>
        <dbReference type="Pfam" id="PF24564"/>
    </source>
</evidence>
<dbReference type="OrthoDB" id="3598281at2759"/>
<dbReference type="VEuPathDB" id="FungiDB:FOC1_g10003698"/>
<dbReference type="PANTHER" id="PTHR36681">
    <property type="entry name" value="NUCLEAR GTPASE, GERMINAL CENTER-ASSOCIATED, TANDEM DUPLICATE 3"/>
    <property type="match status" value="1"/>
</dbReference>
<dbReference type="Pfam" id="PF00350">
    <property type="entry name" value="Dynamin_N"/>
    <property type="match status" value="1"/>
</dbReference>
<evidence type="ECO:0000313" key="5">
    <source>
        <dbReference type="Proteomes" id="UP000016928"/>
    </source>
</evidence>
<feature type="compositionally biased region" description="Polar residues" evidence="1">
    <location>
        <begin position="1"/>
        <end position="10"/>
    </location>
</feature>
<evidence type="ECO:0000259" key="2">
    <source>
        <dbReference type="Pfam" id="PF00350"/>
    </source>
</evidence>
<dbReference type="InterPro" id="IPR045063">
    <property type="entry name" value="Dynamin_N"/>
</dbReference>
<feature type="domain" description="DUF7605" evidence="3">
    <location>
        <begin position="703"/>
        <end position="788"/>
    </location>
</feature>
<dbReference type="Pfam" id="PF24564">
    <property type="entry name" value="DUF7605"/>
    <property type="match status" value="1"/>
</dbReference>
<sequence>MANSSLNPPSTLFKGLSLADQPSSAENGSQSTPGRSSPRTFDLSFSSPSSGPGPSSSSDGVFVFGQQSPNQNVSSRNVLQFGGDDQDCSSLQTQPFSFQSLHNMTPLPSRSPSPLPSRATPPQQHSSQLFSSFMTPPARTTRAQSTSNSQVPPFSFNSLFSPASDSRQRSLSFVSSTVSTPSRTLLETPDSNYMASPNPEPPALVIPYDTRTELAFPHALFTSVFQDALKEGPNIAQKAVKAIEKMQAGNPGILESDVSRFLDDAKDLQQFQGSDTRTIAVLGDSGEGKSSLINSLLHFPGVAQTGDIGSACTSVVTEYRQKKAGHTAPITIDVEYLSAPEIRDMIQELLWSYRQLYLPGVESDETSEQDYNRYMRESEQAWSALHAAFKHKRQFTKKFAQDMSNGALERITGQLIEWAQEIEWPAGGVDGFWTSTAQTADECVEHTKLFMQDKFWPFTKIIRVYLNSQVLKTGVVLADLPGNFTPTHFLRLQDTNLARVRATQDYLMKCDNIIIVAKISRAITDQSLKYSLFYVLSRHMPTEWEDSGAKRLNVAVVCTKSEEINLVTARREFCGPNKAISIATMESLDSEIDTAKSSGDRKRKKDAKKQQELLLVQARNEHVKRNLQTGYSSEMDGRNLDVFCVSNKWYENSLDEQDKIEELDDSVRAKAKEALDQIPNLVATFRQDFTECFQEQIMTFFGQRDYHWDQAASKEGLVWTSWHWSQYNAWCLNYGDHQTPKRGRENWNAKIIWKMRMELEGQWDIVEEEVTDVFSAMLRGAMSLLDSLKSGLSR</sequence>
<feature type="region of interest" description="Disordered" evidence="1">
    <location>
        <begin position="1"/>
        <end position="130"/>
    </location>
</feature>
<evidence type="ECO:0000313" key="4">
    <source>
        <dbReference type="EMBL" id="ENH68072.1"/>
    </source>
</evidence>
<evidence type="ECO:0008006" key="6">
    <source>
        <dbReference type="Google" id="ProtNLM"/>
    </source>
</evidence>
<reference evidence="5" key="1">
    <citation type="submission" date="2012-09" db="EMBL/GenBank/DDBJ databases">
        <title>Genome sequencing and comparative transcriptomics of race 1 and race 4 of banana pathogen: Fusarium oxysporum f. sp. cubense.</title>
        <authorList>
            <person name="Fang X."/>
            <person name="Huang J."/>
        </authorList>
    </citation>
    <scope>NUCLEOTIDE SEQUENCE [LARGE SCALE GENOMIC DNA]</scope>
    <source>
        <strain evidence="5">race 1</strain>
    </source>
</reference>
<dbReference type="SUPFAM" id="SSF52540">
    <property type="entry name" value="P-loop containing nucleoside triphosphate hydrolases"/>
    <property type="match status" value="1"/>
</dbReference>
<name>N4U9L7_FUSC1</name>
<feature type="compositionally biased region" description="Polar residues" evidence="1">
    <location>
        <begin position="66"/>
        <end position="78"/>
    </location>
</feature>
<dbReference type="PANTHER" id="PTHR36681:SF3">
    <property type="entry name" value="NUCLEAR GTPASE, GERMINAL CENTER-ASSOCIATED, TANDEM DUPLICATE 3"/>
    <property type="match status" value="1"/>
</dbReference>
<dbReference type="OMA" id="HNMTPLP"/>
<dbReference type="AlphaFoldDB" id="N4U9L7"/>
<dbReference type="Gene3D" id="3.40.50.300">
    <property type="entry name" value="P-loop containing nucleotide triphosphate hydrolases"/>
    <property type="match status" value="1"/>
</dbReference>
<dbReference type="InterPro" id="IPR056024">
    <property type="entry name" value="DUF7605"/>
</dbReference>
<feature type="compositionally biased region" description="Polar residues" evidence="1">
    <location>
        <begin position="178"/>
        <end position="195"/>
    </location>
</feature>
<dbReference type="Proteomes" id="UP000016928">
    <property type="component" value="Unassembled WGS sequence"/>
</dbReference>
<reference evidence="5" key="2">
    <citation type="journal article" date="2014" name="PLoS ONE">
        <title>Genome and Transcriptome Analysis of the Fungal Pathogen Fusarium oxysporum f. sp. cubense Causing Banana Vascular Wilt Disease.</title>
        <authorList>
            <person name="Guo L."/>
            <person name="Han L."/>
            <person name="Yang L."/>
            <person name="Zeng H."/>
            <person name="Fan D."/>
            <person name="Zhu Y."/>
            <person name="Feng Y."/>
            <person name="Wang G."/>
            <person name="Peng C."/>
            <person name="Jiang X."/>
            <person name="Zhou D."/>
            <person name="Ni P."/>
            <person name="Liang C."/>
            <person name="Liu L."/>
            <person name="Wang J."/>
            <person name="Mao C."/>
            <person name="Fang X."/>
            <person name="Peng M."/>
            <person name="Huang J."/>
        </authorList>
    </citation>
    <scope>NUCLEOTIDE SEQUENCE [LARGE SCALE GENOMIC DNA]</scope>
    <source>
        <strain evidence="5">race 1</strain>
    </source>
</reference>
<dbReference type="STRING" id="1229664.N4U9L7"/>
<feature type="region of interest" description="Disordered" evidence="1">
    <location>
        <begin position="178"/>
        <end position="197"/>
    </location>
</feature>
<feature type="domain" description="Dynamin N-terminal" evidence="2">
    <location>
        <begin position="279"/>
        <end position="526"/>
    </location>
</feature>
<feature type="compositionally biased region" description="Polar residues" evidence="1">
    <location>
        <begin position="88"/>
        <end position="103"/>
    </location>
</feature>
<proteinExistence type="predicted"/>